<name>A0ACB7Y6S0_9ERIC</name>
<reference evidence="1 2" key="1">
    <citation type="journal article" date="2021" name="Hortic Res">
        <title>High-quality reference genome and annotation aids understanding of berry development for evergreen blueberry (Vaccinium darrowii).</title>
        <authorList>
            <person name="Yu J."/>
            <person name="Hulse-Kemp A.M."/>
            <person name="Babiker E."/>
            <person name="Staton M."/>
        </authorList>
    </citation>
    <scope>NUCLEOTIDE SEQUENCE [LARGE SCALE GENOMIC DNA]</scope>
    <source>
        <strain evidence="2">cv. NJ 8807/NJ 8810</strain>
        <tissue evidence="1">Young leaf</tissue>
    </source>
</reference>
<comment type="caution">
    <text evidence="1">The sequence shown here is derived from an EMBL/GenBank/DDBJ whole genome shotgun (WGS) entry which is preliminary data.</text>
</comment>
<proteinExistence type="predicted"/>
<dbReference type="EMBL" id="CM037157">
    <property type="protein sequence ID" value="KAH7849231.1"/>
    <property type="molecule type" value="Genomic_DNA"/>
</dbReference>
<accession>A0ACB7Y6S0</accession>
<sequence length="781" mass="89162">MDLGAILIAAGINLVICIGLFSVYSGLRERPSCENVYFRGRPPHFRSYRRSFVRFIPRWMQEAWQASEEEILAAGGLDAVVFLRLITFSIQIFSIAAIFCLPLIPFNYSGKEMLRQHIPSLPLDVFTIGNVREGSKWLWLHCLALYIISSSACVLLFLENKNITKMRLEHIAGSSLNPRYFTILVRAIPSSREESHSDSLRNFFTKYHAPGYLSHQMVYRPGTVKKFMNDASKMIKCTSTEQFGTDSKNCYLCVGNAYSFEVLSSEPESARSRNDVADPNLRDQECAAALVFFKTRSAALVASQVLQSEDLRSWVTDLAPEPHDVYWKNLSIPYQQLWRRRTAILFASSLFVILFMVLVAFVQGFVHPEELEKVFPFLRDVLKKKFMDSLITGYLPSVVLMLFLYAVPPTMVLFSTIEGPISRIGRKKNACSKFLYFLIWNVFFVSVSSADIMQRLSMDSSPKDIAAELATTVPRQATFFMNYVLTSGWMSLAFEILQPCALVCNFFCKYILRKKEEPSNGTLSFPYHTEIPKVLLFGFLGFTYSPMAPLILPILLVYFLLASLIYRNQILNVYAMKYQSGGQFWPVMHNTIIFSLVLTQVLVIGVFGLKRTPVAAASVVPLICFTLVFNKYCRQKFHRVFQDSPAQGPLSDMDKRDEECGNLELIHNQLPSVYCQFGSTSNHLQLSAPLNPDALCRHAEQIRHPLIRRIRLLYWTPMKSKEDIFRTLVMGIQIWCLLCAGFFAGSDQFFLTARLAVATDGRWWRVAAKIFGRQRWECSDD</sequence>
<organism evidence="1 2">
    <name type="scientific">Vaccinium darrowii</name>
    <dbReference type="NCBI Taxonomy" id="229202"/>
    <lineage>
        <taxon>Eukaryota</taxon>
        <taxon>Viridiplantae</taxon>
        <taxon>Streptophyta</taxon>
        <taxon>Embryophyta</taxon>
        <taxon>Tracheophyta</taxon>
        <taxon>Spermatophyta</taxon>
        <taxon>Magnoliopsida</taxon>
        <taxon>eudicotyledons</taxon>
        <taxon>Gunneridae</taxon>
        <taxon>Pentapetalae</taxon>
        <taxon>asterids</taxon>
        <taxon>Ericales</taxon>
        <taxon>Ericaceae</taxon>
        <taxon>Vaccinioideae</taxon>
        <taxon>Vaccinieae</taxon>
        <taxon>Vaccinium</taxon>
    </lineage>
</organism>
<keyword evidence="2" id="KW-1185">Reference proteome</keyword>
<evidence type="ECO:0000313" key="2">
    <source>
        <dbReference type="Proteomes" id="UP000828048"/>
    </source>
</evidence>
<protein>
    <submittedName>
        <fullName evidence="1">Uncharacterized protein</fullName>
    </submittedName>
</protein>
<dbReference type="Proteomes" id="UP000828048">
    <property type="component" value="Chromosome 7"/>
</dbReference>
<gene>
    <name evidence="1" type="ORF">Vadar_014901</name>
</gene>
<evidence type="ECO:0000313" key="1">
    <source>
        <dbReference type="EMBL" id="KAH7849231.1"/>
    </source>
</evidence>